<proteinExistence type="predicted"/>
<keyword evidence="2" id="KW-1185">Reference proteome</keyword>
<dbReference type="GO" id="GO:0008137">
    <property type="term" value="F:NADH dehydrogenase (ubiquinone) activity"/>
    <property type="evidence" value="ECO:0007669"/>
    <property type="project" value="InterPro"/>
</dbReference>
<dbReference type="PANTHER" id="PTHR43507:SF21">
    <property type="entry name" value="NAD(P)H-QUINONE OXIDOREDUCTASE CHAIN 4, CHLOROPLASTIC"/>
    <property type="match status" value="1"/>
</dbReference>
<evidence type="ECO:0000313" key="2">
    <source>
        <dbReference type="Proteomes" id="UP000653305"/>
    </source>
</evidence>
<comment type="caution">
    <text evidence="1">The sequence shown here is derived from an EMBL/GenBank/DDBJ whole genome shotgun (WGS) entry which is preliminary data.</text>
</comment>
<gene>
    <name evidence="1" type="ORF">PHJA_001883300</name>
</gene>
<name>A0A830CGI5_9LAMI</name>
<sequence length="57" mass="6903">MYMSFRISSNDLSFFCYHFQSDDSLIQLIEDYKWIHFFYFHWRSGIDGLSIGPILLT</sequence>
<protein>
    <submittedName>
        <fullName evidence="1">NAD(P)H-quinone oxidoreductase chain 4 chloroplastic</fullName>
    </submittedName>
</protein>
<dbReference type="EMBL" id="BMAC01000485">
    <property type="protein sequence ID" value="GFP97392.1"/>
    <property type="molecule type" value="Genomic_DNA"/>
</dbReference>
<dbReference type="AlphaFoldDB" id="A0A830CGI5"/>
<dbReference type="GO" id="GO:0009507">
    <property type="term" value="C:chloroplast"/>
    <property type="evidence" value="ECO:0007669"/>
    <property type="project" value="TreeGrafter"/>
</dbReference>
<dbReference type="GO" id="GO:0015990">
    <property type="term" value="P:electron transport coupled proton transport"/>
    <property type="evidence" value="ECO:0007669"/>
    <property type="project" value="TreeGrafter"/>
</dbReference>
<dbReference type="OrthoDB" id="883167at2759"/>
<accession>A0A830CGI5</accession>
<dbReference type="PANTHER" id="PTHR43507">
    <property type="entry name" value="NADH-UBIQUINONE OXIDOREDUCTASE CHAIN 4"/>
    <property type="match status" value="1"/>
</dbReference>
<dbReference type="InterPro" id="IPR003918">
    <property type="entry name" value="NADH_UbQ_OxRdtase"/>
</dbReference>
<dbReference type="GO" id="GO:0042773">
    <property type="term" value="P:ATP synthesis coupled electron transport"/>
    <property type="evidence" value="ECO:0007669"/>
    <property type="project" value="InterPro"/>
</dbReference>
<evidence type="ECO:0000313" key="1">
    <source>
        <dbReference type="EMBL" id="GFP97392.1"/>
    </source>
</evidence>
<dbReference type="GO" id="GO:0048039">
    <property type="term" value="F:ubiquinone binding"/>
    <property type="evidence" value="ECO:0007669"/>
    <property type="project" value="TreeGrafter"/>
</dbReference>
<dbReference type="Proteomes" id="UP000653305">
    <property type="component" value="Unassembled WGS sequence"/>
</dbReference>
<organism evidence="1 2">
    <name type="scientific">Phtheirospermum japonicum</name>
    <dbReference type="NCBI Taxonomy" id="374723"/>
    <lineage>
        <taxon>Eukaryota</taxon>
        <taxon>Viridiplantae</taxon>
        <taxon>Streptophyta</taxon>
        <taxon>Embryophyta</taxon>
        <taxon>Tracheophyta</taxon>
        <taxon>Spermatophyta</taxon>
        <taxon>Magnoliopsida</taxon>
        <taxon>eudicotyledons</taxon>
        <taxon>Gunneridae</taxon>
        <taxon>Pentapetalae</taxon>
        <taxon>asterids</taxon>
        <taxon>lamiids</taxon>
        <taxon>Lamiales</taxon>
        <taxon>Orobanchaceae</taxon>
        <taxon>Orobanchaceae incertae sedis</taxon>
        <taxon>Phtheirospermum</taxon>
    </lineage>
</organism>
<dbReference type="GO" id="GO:0003954">
    <property type="term" value="F:NADH dehydrogenase activity"/>
    <property type="evidence" value="ECO:0007669"/>
    <property type="project" value="TreeGrafter"/>
</dbReference>
<reference evidence="1" key="1">
    <citation type="submission" date="2020-07" db="EMBL/GenBank/DDBJ databases">
        <title>Ethylene signaling mediates host invasion by parasitic plants.</title>
        <authorList>
            <person name="Yoshida S."/>
        </authorList>
    </citation>
    <scope>NUCLEOTIDE SEQUENCE</scope>
    <source>
        <strain evidence="1">Okayama</strain>
    </source>
</reference>